<feature type="domain" description="Histidine kinase" evidence="10">
    <location>
        <begin position="260"/>
        <end position="472"/>
    </location>
</feature>
<dbReference type="Gene3D" id="6.10.340.10">
    <property type="match status" value="1"/>
</dbReference>
<dbReference type="Pfam" id="PF02518">
    <property type="entry name" value="HATPase_c"/>
    <property type="match status" value="1"/>
</dbReference>
<evidence type="ECO:0000256" key="9">
    <source>
        <dbReference type="SAM" id="Phobius"/>
    </source>
</evidence>
<dbReference type="EC" id="2.7.13.3" evidence="3"/>
<reference evidence="13 14" key="1">
    <citation type="journal article" date="2014" name="Int. J. Syst. Evol. Microbiol.">
        <title>Complete genome sequence of Corynebacterium casei LMG S-19264T (=DSM 44701T), isolated from a smear-ripened cheese.</title>
        <authorList>
            <consortium name="US DOE Joint Genome Institute (JGI-PGF)"/>
            <person name="Walter F."/>
            <person name="Albersmeier A."/>
            <person name="Kalinowski J."/>
            <person name="Ruckert C."/>
        </authorList>
    </citation>
    <scope>NUCLEOTIDE SEQUENCE [LARGE SCALE GENOMIC DNA]</scope>
    <source>
        <strain evidence="13 14">NBRC 110095</strain>
    </source>
</reference>
<dbReference type="CDD" id="cd00156">
    <property type="entry name" value="REC"/>
    <property type="match status" value="1"/>
</dbReference>
<dbReference type="Gene3D" id="3.40.50.2300">
    <property type="match status" value="1"/>
</dbReference>
<dbReference type="EMBL" id="BSPD01000033">
    <property type="protein sequence ID" value="GLS25675.1"/>
    <property type="molecule type" value="Genomic_DNA"/>
</dbReference>
<dbReference type="GO" id="GO:0000155">
    <property type="term" value="F:phosphorelay sensor kinase activity"/>
    <property type="evidence" value="ECO:0007669"/>
    <property type="project" value="InterPro"/>
</dbReference>
<comment type="catalytic activity">
    <reaction evidence="1">
        <text>ATP + protein L-histidine = ADP + protein N-phospho-L-histidine.</text>
        <dbReference type="EC" id="2.7.13.3"/>
    </reaction>
</comment>
<dbReference type="SMART" id="SM00304">
    <property type="entry name" value="HAMP"/>
    <property type="match status" value="1"/>
</dbReference>
<dbReference type="PANTHER" id="PTHR43047">
    <property type="entry name" value="TWO-COMPONENT HISTIDINE PROTEIN KINASE"/>
    <property type="match status" value="1"/>
</dbReference>
<dbReference type="Pfam" id="PF00672">
    <property type="entry name" value="HAMP"/>
    <property type="match status" value="1"/>
</dbReference>
<proteinExistence type="predicted"/>
<dbReference type="Proteomes" id="UP001156870">
    <property type="component" value="Unassembled WGS sequence"/>
</dbReference>
<dbReference type="SMART" id="SM00388">
    <property type="entry name" value="HisKA"/>
    <property type="match status" value="1"/>
</dbReference>
<dbReference type="Gene3D" id="3.30.565.10">
    <property type="entry name" value="Histidine kinase-like ATPase, C-terminal domain"/>
    <property type="match status" value="1"/>
</dbReference>
<keyword evidence="6" id="KW-0418">Kinase</keyword>
<keyword evidence="9" id="KW-0472">Membrane</keyword>
<accession>A0AA37T918</accession>
<dbReference type="Pfam" id="PF17152">
    <property type="entry name" value="CHASE8"/>
    <property type="match status" value="1"/>
</dbReference>
<keyword evidence="9" id="KW-0812">Transmembrane</keyword>
<dbReference type="InterPro" id="IPR004358">
    <property type="entry name" value="Sig_transdc_His_kin-like_C"/>
</dbReference>
<dbReference type="CDD" id="cd06225">
    <property type="entry name" value="HAMP"/>
    <property type="match status" value="1"/>
</dbReference>
<protein>
    <recommendedName>
        <fullName evidence="3">histidine kinase</fullName>
        <ecNumber evidence="3">2.7.13.3</ecNumber>
    </recommendedName>
</protein>
<evidence type="ECO:0000256" key="7">
    <source>
        <dbReference type="PROSITE-ProRule" id="PRU00169"/>
    </source>
</evidence>
<evidence type="ECO:0000313" key="13">
    <source>
        <dbReference type="EMBL" id="GLS25675.1"/>
    </source>
</evidence>
<evidence type="ECO:0000256" key="2">
    <source>
        <dbReference type="ARBA" id="ARBA00004370"/>
    </source>
</evidence>
<feature type="domain" description="HAMP" evidence="12">
    <location>
        <begin position="171"/>
        <end position="224"/>
    </location>
</feature>
<dbReference type="PRINTS" id="PR00344">
    <property type="entry name" value="BCTRLSENSOR"/>
</dbReference>
<dbReference type="CDD" id="cd00082">
    <property type="entry name" value="HisKA"/>
    <property type="match status" value="1"/>
</dbReference>
<dbReference type="InterPro" id="IPR003660">
    <property type="entry name" value="HAMP_dom"/>
</dbReference>
<dbReference type="SUPFAM" id="SSF52172">
    <property type="entry name" value="CheY-like"/>
    <property type="match status" value="1"/>
</dbReference>
<dbReference type="InterPro" id="IPR003661">
    <property type="entry name" value="HisK_dim/P_dom"/>
</dbReference>
<comment type="caution">
    <text evidence="13">The sequence shown here is derived from an EMBL/GenBank/DDBJ whole genome shotgun (WGS) entry which is preliminary data.</text>
</comment>
<feature type="transmembrane region" description="Helical" evidence="9">
    <location>
        <begin position="6"/>
        <end position="22"/>
    </location>
</feature>
<dbReference type="SUPFAM" id="SSF47384">
    <property type="entry name" value="Homodimeric domain of signal transducing histidine kinase"/>
    <property type="match status" value="1"/>
</dbReference>
<dbReference type="PROSITE" id="PS50110">
    <property type="entry name" value="RESPONSE_REGULATORY"/>
    <property type="match status" value="1"/>
</dbReference>
<dbReference type="AlphaFoldDB" id="A0AA37T918"/>
<keyword evidence="5" id="KW-0808">Transferase</keyword>
<dbReference type="PROSITE" id="PS50109">
    <property type="entry name" value="HIS_KIN"/>
    <property type="match status" value="1"/>
</dbReference>
<evidence type="ECO:0000313" key="14">
    <source>
        <dbReference type="Proteomes" id="UP001156870"/>
    </source>
</evidence>
<feature type="modified residue" description="4-aspartylphosphate" evidence="7">
    <location>
        <position position="600"/>
    </location>
</feature>
<dbReference type="PROSITE" id="PS50885">
    <property type="entry name" value="HAMP"/>
    <property type="match status" value="1"/>
</dbReference>
<dbReference type="InterPro" id="IPR005467">
    <property type="entry name" value="His_kinase_dom"/>
</dbReference>
<evidence type="ECO:0000259" key="10">
    <source>
        <dbReference type="PROSITE" id="PS50109"/>
    </source>
</evidence>
<keyword evidence="14" id="KW-1185">Reference proteome</keyword>
<dbReference type="Gene3D" id="1.10.287.130">
    <property type="match status" value="1"/>
</dbReference>
<evidence type="ECO:0000259" key="12">
    <source>
        <dbReference type="PROSITE" id="PS50885"/>
    </source>
</evidence>
<evidence type="ECO:0000256" key="6">
    <source>
        <dbReference type="ARBA" id="ARBA00022777"/>
    </source>
</evidence>
<feature type="compositionally biased region" description="Basic and acidic residues" evidence="8">
    <location>
        <begin position="479"/>
        <end position="495"/>
    </location>
</feature>
<feature type="compositionally biased region" description="Polar residues" evidence="8">
    <location>
        <begin position="496"/>
        <end position="519"/>
    </location>
</feature>
<dbReference type="GO" id="GO:0009927">
    <property type="term" value="F:histidine phosphotransfer kinase activity"/>
    <property type="evidence" value="ECO:0007669"/>
    <property type="project" value="TreeGrafter"/>
</dbReference>
<dbReference type="GO" id="GO:0005886">
    <property type="term" value="C:plasma membrane"/>
    <property type="evidence" value="ECO:0007669"/>
    <property type="project" value="TreeGrafter"/>
</dbReference>
<evidence type="ECO:0000256" key="3">
    <source>
        <dbReference type="ARBA" id="ARBA00012438"/>
    </source>
</evidence>
<dbReference type="Pfam" id="PF00072">
    <property type="entry name" value="Response_reg"/>
    <property type="match status" value="1"/>
</dbReference>
<dbReference type="InterPro" id="IPR001789">
    <property type="entry name" value="Sig_transdc_resp-reg_receiver"/>
</dbReference>
<keyword evidence="4 7" id="KW-0597">Phosphoprotein</keyword>
<keyword evidence="9" id="KW-1133">Transmembrane helix</keyword>
<dbReference type="SUPFAM" id="SSF55874">
    <property type="entry name" value="ATPase domain of HSP90 chaperone/DNA topoisomerase II/histidine kinase"/>
    <property type="match status" value="1"/>
</dbReference>
<feature type="region of interest" description="Disordered" evidence="8">
    <location>
        <begin position="479"/>
        <end position="527"/>
    </location>
</feature>
<dbReference type="Pfam" id="PF00512">
    <property type="entry name" value="HisKA"/>
    <property type="match status" value="1"/>
</dbReference>
<evidence type="ECO:0000256" key="8">
    <source>
        <dbReference type="SAM" id="MobiDB-lite"/>
    </source>
</evidence>
<feature type="domain" description="Response regulatory" evidence="11">
    <location>
        <begin position="548"/>
        <end position="666"/>
    </location>
</feature>
<evidence type="ECO:0000256" key="1">
    <source>
        <dbReference type="ARBA" id="ARBA00000085"/>
    </source>
</evidence>
<name>A0AA37T918_9GAMM</name>
<dbReference type="InterPro" id="IPR011006">
    <property type="entry name" value="CheY-like_superfamily"/>
</dbReference>
<evidence type="ECO:0000256" key="5">
    <source>
        <dbReference type="ARBA" id="ARBA00022679"/>
    </source>
</evidence>
<dbReference type="InterPro" id="IPR036097">
    <property type="entry name" value="HisK_dim/P_sf"/>
</dbReference>
<dbReference type="InterPro" id="IPR003594">
    <property type="entry name" value="HATPase_dom"/>
</dbReference>
<dbReference type="SUPFAM" id="SSF158472">
    <property type="entry name" value="HAMP domain-like"/>
    <property type="match status" value="1"/>
</dbReference>
<dbReference type="PANTHER" id="PTHR43047:SF9">
    <property type="entry name" value="HISTIDINE KINASE"/>
    <property type="match status" value="1"/>
</dbReference>
<organism evidence="13 14">
    <name type="scientific">Marinibactrum halimedae</name>
    <dbReference type="NCBI Taxonomy" id="1444977"/>
    <lineage>
        <taxon>Bacteria</taxon>
        <taxon>Pseudomonadati</taxon>
        <taxon>Pseudomonadota</taxon>
        <taxon>Gammaproteobacteria</taxon>
        <taxon>Cellvibrionales</taxon>
        <taxon>Cellvibrionaceae</taxon>
        <taxon>Marinibactrum</taxon>
    </lineage>
</organism>
<dbReference type="InterPro" id="IPR033417">
    <property type="entry name" value="CHASE8"/>
</dbReference>
<dbReference type="SMART" id="SM00387">
    <property type="entry name" value="HATPase_c"/>
    <property type="match status" value="1"/>
</dbReference>
<dbReference type="SMART" id="SM00448">
    <property type="entry name" value="REC"/>
    <property type="match status" value="1"/>
</dbReference>
<dbReference type="RefSeq" id="WP_232594237.1">
    <property type="nucleotide sequence ID" value="NZ_BSPD01000033.1"/>
</dbReference>
<evidence type="ECO:0000259" key="11">
    <source>
        <dbReference type="PROSITE" id="PS50110"/>
    </source>
</evidence>
<gene>
    <name evidence="13" type="ORF">GCM10007877_13890</name>
</gene>
<sequence length="666" mass="75216">MFIIVVALSLAMFIASLFFVLYDRKEAKNDLQEHIQAIAKITAARSVAAMAFLDQGVVDQNLKALLSIETVHMGCLYNRTGQLFSSVTREPNTLIECYEQFDKTIEAFSEVNRYLVVTLPVAKKNTVYGTLMIAADLSQLYDRMLNIIGISLIVSLISSFIAYVLTMKLQHRLVKPIESLGRAADYVTSTQDYSIRAERISDDEVGQLVDSFNGMLRRIEGAQDQLYEMVTELEEQGLNLKYHAQRSEMHREETQAMLAAASHDLKQPLQAMVMFVSAMRSEPEKNEELIDKLERSIENMRHLFTDLMDVSSLEKRVKTKQLDDKVSLLELFDHLEAEYQAVALQKGLAFNVKKYDATIITHASTLQRIIRNLLDNAFRYTYFGGITLACRMKNGALCIEVWDTGEGIRRNVLDTVFKEFVQVSVDSKVSSQGMGLGLSIVKRSCELLDYTIDVKSKYGRGSVFRILIPLDRIDKLPEVKESHKENDKENDKESDQVNVGQPGSKTLNLEENSAPSSQPEFEDGGSVHQEDVLKTSISAFFNQLTNKRVFLIDDDDSVRDALSLLLGQWEMDVRVFNSIATCMEFAKSDADWIPQAIVSDYQLGDKDLGTDLIKGLGHFYQQEIPALVITGMEDEATLEQLKHEGIKVLRKPVKPAKLRTLLQNIL</sequence>
<comment type="subcellular location">
    <subcellularLocation>
        <location evidence="2">Membrane</location>
    </subcellularLocation>
</comment>
<evidence type="ECO:0000256" key="4">
    <source>
        <dbReference type="ARBA" id="ARBA00022553"/>
    </source>
</evidence>
<feature type="transmembrane region" description="Helical" evidence="9">
    <location>
        <begin position="145"/>
        <end position="165"/>
    </location>
</feature>
<dbReference type="InterPro" id="IPR036890">
    <property type="entry name" value="HATPase_C_sf"/>
</dbReference>